<dbReference type="AlphaFoldDB" id="A0AAV0LSP9"/>
<gene>
    <name evidence="2" type="ORF">LITE_LOCUS24965</name>
</gene>
<accession>A0AAV0LSP9</accession>
<feature type="region of interest" description="Disordered" evidence="1">
    <location>
        <begin position="1"/>
        <end position="22"/>
    </location>
</feature>
<keyword evidence="3" id="KW-1185">Reference proteome</keyword>
<comment type="caution">
    <text evidence="2">The sequence shown here is derived from an EMBL/GenBank/DDBJ whole genome shotgun (WGS) entry which is preliminary data.</text>
</comment>
<protein>
    <submittedName>
        <fullName evidence="2">Uncharacterized protein</fullName>
    </submittedName>
</protein>
<sequence length="43" mass="5069">MDFISKNEQKEESFEGSDMDDGSRMMVLIRRLEIGPGRRSYEK</sequence>
<evidence type="ECO:0000313" key="2">
    <source>
        <dbReference type="EMBL" id="CAI0436153.1"/>
    </source>
</evidence>
<evidence type="ECO:0000256" key="1">
    <source>
        <dbReference type="SAM" id="MobiDB-lite"/>
    </source>
</evidence>
<name>A0AAV0LSP9_9ROSI</name>
<proteinExistence type="predicted"/>
<dbReference type="EMBL" id="CAMGYJ010000006">
    <property type="protein sequence ID" value="CAI0436153.1"/>
    <property type="molecule type" value="Genomic_DNA"/>
</dbReference>
<dbReference type="Proteomes" id="UP001154282">
    <property type="component" value="Unassembled WGS sequence"/>
</dbReference>
<feature type="compositionally biased region" description="Basic and acidic residues" evidence="1">
    <location>
        <begin position="1"/>
        <end position="13"/>
    </location>
</feature>
<reference evidence="2" key="1">
    <citation type="submission" date="2022-08" db="EMBL/GenBank/DDBJ databases">
        <authorList>
            <person name="Gutierrez-Valencia J."/>
        </authorList>
    </citation>
    <scope>NUCLEOTIDE SEQUENCE</scope>
</reference>
<evidence type="ECO:0000313" key="3">
    <source>
        <dbReference type="Proteomes" id="UP001154282"/>
    </source>
</evidence>
<organism evidence="2 3">
    <name type="scientific">Linum tenue</name>
    <dbReference type="NCBI Taxonomy" id="586396"/>
    <lineage>
        <taxon>Eukaryota</taxon>
        <taxon>Viridiplantae</taxon>
        <taxon>Streptophyta</taxon>
        <taxon>Embryophyta</taxon>
        <taxon>Tracheophyta</taxon>
        <taxon>Spermatophyta</taxon>
        <taxon>Magnoliopsida</taxon>
        <taxon>eudicotyledons</taxon>
        <taxon>Gunneridae</taxon>
        <taxon>Pentapetalae</taxon>
        <taxon>rosids</taxon>
        <taxon>fabids</taxon>
        <taxon>Malpighiales</taxon>
        <taxon>Linaceae</taxon>
        <taxon>Linum</taxon>
    </lineage>
</organism>